<proteinExistence type="predicted"/>
<gene>
    <name evidence="1" type="ORF">F2Q69_00021273</name>
</gene>
<dbReference type="Proteomes" id="UP000712600">
    <property type="component" value="Unassembled WGS sequence"/>
</dbReference>
<protein>
    <submittedName>
        <fullName evidence="1">Uncharacterized protein</fullName>
    </submittedName>
</protein>
<comment type="caution">
    <text evidence="1">The sequence shown here is derived from an EMBL/GenBank/DDBJ whole genome shotgun (WGS) entry which is preliminary data.</text>
</comment>
<name>A0A8S9QNU1_BRACR</name>
<dbReference type="EMBL" id="QGKX02001290">
    <property type="protein sequence ID" value="KAF3540368.1"/>
    <property type="molecule type" value="Genomic_DNA"/>
</dbReference>
<evidence type="ECO:0000313" key="2">
    <source>
        <dbReference type="Proteomes" id="UP000712600"/>
    </source>
</evidence>
<reference evidence="1" key="1">
    <citation type="submission" date="2019-12" db="EMBL/GenBank/DDBJ databases">
        <title>Genome sequencing and annotation of Brassica cretica.</title>
        <authorList>
            <person name="Studholme D.J."/>
            <person name="Sarris P."/>
        </authorList>
    </citation>
    <scope>NUCLEOTIDE SEQUENCE</scope>
    <source>
        <strain evidence="1">PFS-109/04</strain>
        <tissue evidence="1">Leaf</tissue>
    </source>
</reference>
<evidence type="ECO:0000313" key="1">
    <source>
        <dbReference type="EMBL" id="KAF3540368.1"/>
    </source>
</evidence>
<sequence>MLGLRSAQGVKQKTSSRRISLIEMRPHGYESTLKNIKTMKQFSDGPATERWRRGHFYLQAACLTCILRMLYRQKRVMETCRFILVLGFKL</sequence>
<dbReference type="AlphaFoldDB" id="A0A8S9QNU1"/>
<accession>A0A8S9QNU1</accession>
<organism evidence="1 2">
    <name type="scientific">Brassica cretica</name>
    <name type="common">Mustard</name>
    <dbReference type="NCBI Taxonomy" id="69181"/>
    <lineage>
        <taxon>Eukaryota</taxon>
        <taxon>Viridiplantae</taxon>
        <taxon>Streptophyta</taxon>
        <taxon>Embryophyta</taxon>
        <taxon>Tracheophyta</taxon>
        <taxon>Spermatophyta</taxon>
        <taxon>Magnoliopsida</taxon>
        <taxon>eudicotyledons</taxon>
        <taxon>Gunneridae</taxon>
        <taxon>Pentapetalae</taxon>
        <taxon>rosids</taxon>
        <taxon>malvids</taxon>
        <taxon>Brassicales</taxon>
        <taxon>Brassicaceae</taxon>
        <taxon>Brassiceae</taxon>
        <taxon>Brassica</taxon>
    </lineage>
</organism>